<dbReference type="OrthoDB" id="3358017at2759"/>
<evidence type="ECO:0008006" key="8">
    <source>
        <dbReference type="Google" id="ProtNLM"/>
    </source>
</evidence>
<accession>G3XUX6</accession>
<dbReference type="STRING" id="380704.G3XUX6"/>
<dbReference type="Proteomes" id="UP000009038">
    <property type="component" value="Unassembled WGS sequence"/>
</dbReference>
<name>G3XUX6_ASPNA</name>
<dbReference type="HOGENOM" id="CLU_033465_3_1_1"/>
<dbReference type="EMBL" id="ACJE01000005">
    <property type="protein sequence ID" value="EHA25954.1"/>
    <property type="molecule type" value="Genomic_DNA"/>
</dbReference>
<sequence length="215" mass="23670">SPLDFGPYVMQSTLLLVAPALFAASIYMELCQIIALVKWGELAIIRVGWMTNIFVAGDMLSFLMQVSGAGIMVNGSRSMGQQIIVGGLIVQIAFFSFFVVSALVVLACIASRPAEESRYPLIPWRKHMFALYSSRVLIIVRSHEVFIYVLDGLLALSVLIVFAAIHPREVEWLLERGSTKTEKEGRIKGAYLCIVGAVVACKCPVIESMNHEMVS</sequence>
<evidence type="ECO:0000313" key="7">
    <source>
        <dbReference type="Proteomes" id="UP000009038"/>
    </source>
</evidence>
<dbReference type="Pfam" id="PF04479">
    <property type="entry name" value="RTA1"/>
    <property type="match status" value="1"/>
</dbReference>
<protein>
    <recommendedName>
        <fullName evidence="8">RTA1 domain protein</fullName>
    </recommendedName>
</protein>
<keyword evidence="2 5" id="KW-0812">Transmembrane</keyword>
<keyword evidence="3 5" id="KW-1133">Transmembrane helix</keyword>
<evidence type="ECO:0000256" key="1">
    <source>
        <dbReference type="ARBA" id="ARBA00004141"/>
    </source>
</evidence>
<comment type="caution">
    <text evidence="6">The sequence shown here is derived from an EMBL/GenBank/DDBJ whole genome shotgun (WGS) entry which is preliminary data.</text>
</comment>
<evidence type="ECO:0000256" key="3">
    <source>
        <dbReference type="ARBA" id="ARBA00022989"/>
    </source>
</evidence>
<comment type="subcellular location">
    <subcellularLocation>
        <location evidence="1">Membrane</location>
        <topology evidence="1">Multi-pass membrane protein</topology>
    </subcellularLocation>
</comment>
<evidence type="ECO:0000256" key="5">
    <source>
        <dbReference type="SAM" id="Phobius"/>
    </source>
</evidence>
<proteinExistence type="predicted"/>
<dbReference type="PANTHER" id="PTHR31465">
    <property type="entry name" value="PROTEIN RTA1-RELATED"/>
    <property type="match status" value="1"/>
</dbReference>
<dbReference type="PANTHER" id="PTHR31465:SF35">
    <property type="entry name" value="RTA1 DOMAIN PROTEIN-RELATED"/>
    <property type="match status" value="1"/>
</dbReference>
<feature type="transmembrane region" description="Helical" evidence="5">
    <location>
        <begin position="83"/>
        <end position="109"/>
    </location>
</feature>
<organism evidence="6 7">
    <name type="scientific">Aspergillus niger (strain ATCC 1015 / CBS 113.46 / FGSC A1144 / LSHB Ac4 / NCTC 3858a / NRRL 328 / USDA 3528.7)</name>
    <dbReference type="NCBI Taxonomy" id="380704"/>
    <lineage>
        <taxon>Eukaryota</taxon>
        <taxon>Fungi</taxon>
        <taxon>Dikarya</taxon>
        <taxon>Ascomycota</taxon>
        <taxon>Pezizomycotina</taxon>
        <taxon>Eurotiomycetes</taxon>
        <taxon>Eurotiomycetidae</taxon>
        <taxon>Eurotiales</taxon>
        <taxon>Aspergillaceae</taxon>
        <taxon>Aspergillus</taxon>
        <taxon>Aspergillus subgen. Circumdati</taxon>
    </lineage>
</organism>
<evidence type="ECO:0000256" key="4">
    <source>
        <dbReference type="ARBA" id="ARBA00023136"/>
    </source>
</evidence>
<dbReference type="AlphaFoldDB" id="G3XUX6"/>
<evidence type="ECO:0000256" key="2">
    <source>
        <dbReference type="ARBA" id="ARBA00022692"/>
    </source>
</evidence>
<feature type="transmembrane region" description="Helical" evidence="5">
    <location>
        <begin position="145"/>
        <end position="165"/>
    </location>
</feature>
<reference evidence="6 7" key="1">
    <citation type="journal article" date="2011" name="Genome Res.">
        <title>Comparative genomics of citric-acid-producing Aspergillus niger ATCC 1015 versus enzyme-producing CBS 513.88.</title>
        <authorList>
            <person name="Andersen M.R."/>
            <person name="Salazar M.P."/>
            <person name="Schaap P.J."/>
            <person name="van de Vondervoort P.J."/>
            <person name="Culley D."/>
            <person name="Thykaer J."/>
            <person name="Frisvad J.C."/>
            <person name="Nielsen K.F."/>
            <person name="Albang R."/>
            <person name="Albermann K."/>
            <person name="Berka R.M."/>
            <person name="Braus G.H."/>
            <person name="Braus-Stromeyer S.A."/>
            <person name="Corrochano L.M."/>
            <person name="Dai Z."/>
            <person name="van Dijck P.W."/>
            <person name="Hofmann G."/>
            <person name="Lasure L.L."/>
            <person name="Magnuson J.K."/>
            <person name="Menke H."/>
            <person name="Meijer M."/>
            <person name="Meijer S.L."/>
            <person name="Nielsen J.B."/>
            <person name="Nielsen M.L."/>
            <person name="van Ooyen A.J."/>
            <person name="Pel H.J."/>
            <person name="Poulsen L."/>
            <person name="Samson R.A."/>
            <person name="Stam H."/>
            <person name="Tsang A."/>
            <person name="van den Brink J.M."/>
            <person name="Atkins A."/>
            <person name="Aerts A."/>
            <person name="Shapiro H."/>
            <person name="Pangilinan J."/>
            <person name="Salamov A."/>
            <person name="Lou Y."/>
            <person name="Lindquist E."/>
            <person name="Lucas S."/>
            <person name="Grimwood J."/>
            <person name="Grigoriev I.V."/>
            <person name="Kubicek C.P."/>
            <person name="Martinez D."/>
            <person name="van Peij N.N."/>
            <person name="Roubos J.A."/>
            <person name="Nielsen J."/>
            <person name="Baker S.E."/>
        </authorList>
    </citation>
    <scope>NUCLEOTIDE SEQUENCE [LARGE SCALE GENOMIC DNA]</scope>
    <source>
        <strain evidence="7">ATCC 1015 / CBS 113.46 / FGSC A1144 / LSHB Ac4 / NCTC 3858a / NRRL 328 / USDA 3528.7</strain>
    </source>
</reference>
<gene>
    <name evidence="6" type="ORF">ASPNIDRAFT_136125</name>
</gene>
<feature type="transmembrane region" description="Helical" evidence="5">
    <location>
        <begin position="12"/>
        <end position="37"/>
    </location>
</feature>
<dbReference type="InterPro" id="IPR007568">
    <property type="entry name" value="RTA1"/>
</dbReference>
<dbReference type="GO" id="GO:0016020">
    <property type="term" value="C:membrane"/>
    <property type="evidence" value="ECO:0007669"/>
    <property type="project" value="UniProtKB-SubCell"/>
</dbReference>
<evidence type="ECO:0000313" key="6">
    <source>
        <dbReference type="EMBL" id="EHA25954.1"/>
    </source>
</evidence>
<feature type="non-terminal residue" evidence="6">
    <location>
        <position position="1"/>
    </location>
</feature>
<keyword evidence="4 5" id="KW-0472">Membrane</keyword>
<feature type="transmembrane region" description="Helical" evidence="5">
    <location>
        <begin position="49"/>
        <end position="71"/>
    </location>
</feature>